<evidence type="ECO:0000313" key="2">
    <source>
        <dbReference type="EMBL" id="KHL00305.1"/>
    </source>
</evidence>
<proteinExistence type="predicted"/>
<reference evidence="2 3" key="1">
    <citation type="submission" date="2014-09" db="EMBL/GenBank/DDBJ databases">
        <title>Genome sequence of Sinomonas sp. MUSC 117.</title>
        <authorList>
            <person name="Lee L.-H."/>
        </authorList>
    </citation>
    <scope>NUCLEOTIDE SEQUENCE [LARGE SCALE GENOMIC DNA]</scope>
    <source>
        <strain evidence="2 3">MUSC 117</strain>
    </source>
</reference>
<dbReference type="EMBL" id="JTDL01000153">
    <property type="protein sequence ID" value="KHL00305.1"/>
    <property type="molecule type" value="Genomic_DNA"/>
</dbReference>
<evidence type="ECO:0000256" key="1">
    <source>
        <dbReference type="SAM" id="MobiDB-lite"/>
    </source>
</evidence>
<dbReference type="AlphaFoldDB" id="A0A0B2AAY7"/>
<evidence type="ECO:0000313" key="3">
    <source>
        <dbReference type="Proteomes" id="UP000030982"/>
    </source>
</evidence>
<comment type="caution">
    <text evidence="2">The sequence shown here is derived from an EMBL/GenBank/DDBJ whole genome shotgun (WGS) entry which is preliminary data.</text>
</comment>
<sequence>MPDTNARPQGAFSKAGRKAAHHRTVTINFEGLGSVRLPPVEDLGFVGGVGVLATAGILEWPLAGILAAGHLLARSSRSNALKEFGDALEEV</sequence>
<name>A0A0B2AAY7_9MICC</name>
<keyword evidence="3" id="KW-1185">Reference proteome</keyword>
<protein>
    <submittedName>
        <fullName evidence="2">Uncharacterized protein</fullName>
    </submittedName>
</protein>
<gene>
    <name evidence="2" type="ORF">LK10_20315</name>
</gene>
<dbReference type="OrthoDB" id="3831210at2"/>
<dbReference type="RefSeq" id="WP_043128092.1">
    <property type="nucleotide sequence ID" value="NZ_JTDL01000153.1"/>
</dbReference>
<dbReference type="Proteomes" id="UP000030982">
    <property type="component" value="Unassembled WGS sequence"/>
</dbReference>
<accession>A0A0B2AAY7</accession>
<feature type="region of interest" description="Disordered" evidence="1">
    <location>
        <begin position="1"/>
        <end position="20"/>
    </location>
</feature>
<organism evidence="2 3">
    <name type="scientific">Sinomonas humi</name>
    <dbReference type="NCBI Taxonomy" id="1338436"/>
    <lineage>
        <taxon>Bacteria</taxon>
        <taxon>Bacillati</taxon>
        <taxon>Actinomycetota</taxon>
        <taxon>Actinomycetes</taxon>
        <taxon>Micrococcales</taxon>
        <taxon>Micrococcaceae</taxon>
        <taxon>Sinomonas</taxon>
    </lineage>
</organism>